<gene>
    <name evidence="3" type="ORF">NCTC13560_01081</name>
    <name evidence="2" type="ORF">SAMN05421682_108146</name>
</gene>
<accession>A0A381F741</accession>
<keyword evidence="1" id="KW-0732">Signal</keyword>
<dbReference type="AlphaFoldDB" id="A0A381F741"/>
<evidence type="ECO:0000313" key="4">
    <source>
        <dbReference type="Proteomes" id="UP000185725"/>
    </source>
</evidence>
<dbReference type="Gene3D" id="2.80.10.50">
    <property type="match status" value="3"/>
</dbReference>
<sequence length="811" mass="90007">MKKYLNTLLFTLPLLAFSQQGILDSNFGLGEYNYVENEFKSILSAINYDNDTLYIAGYSVGKTDNSPPFPEDMFSNKDSFFFYNSASHKTLSIPVGDNGSRANSIKHYGSNVYLAGYANDKNNKNIAIVKLVAKNATLPVLGTFSRDNKVITDFTNDDAANAIDIKDNKIWIGGRAGDKSVIVRYNISDGYTDKTFNQKGFVFYTIGTKSEIKTLKILSDNKIMISGTAKNGSNTDFFIAKLNADGSYDNTFGINGIKTIDFYGQNDQLNSIKILDNGKVLLAGYCTKTATNIDAAIVRLNADGSLDTSFNGTGKVSFDAGTKEDVINYIDVKINNYNEETIYALGYKKSTSYKDVFYQQFYTDGNPNPHPYAGVIHNISFYDDYLVAGAFGILPLGNSGGEITMLGNRFCRETMGRYIQFGSTQNISVSPSTCGQANPRSVSDVKIRQDGKIYVLYQKQLKRYLNNGILDTSFGNNGTFTDIDISRFDLLPNNRIVANVTRPGTATQSYNIMLNDSGMIIYNFEFKDFQGANQMYINGMNYSAVKNKIYAYYSTPYSTQLPNPLLCRYNLDGSIDTSFANNNQYLPIIGSSSSSADVDFTKIDLTSQRIVTVDFTTDKKIIKLYDLEGIPVMNFGNNGIVEVSYTPSNGNLFKKIVLDNTNNVYLITEKTENFTQRIEIEKYNSSGVLDVTYGSNGIFSYSYGTDSNVYFFDVKVQSDDKILISGKRTKQGISDHGFVFRLNGTGSFDTTFGAQNNGFFSDMEDNNPNDFFEIVGRMGLTSDNKIIIGGFNKTRGPGSTITYNAKIKKLN</sequence>
<dbReference type="NCBIfam" id="TIGR02608">
    <property type="entry name" value="delta_60_rpt"/>
    <property type="match status" value="6"/>
</dbReference>
<dbReference type="OrthoDB" id="9805017at2"/>
<dbReference type="Proteomes" id="UP000255231">
    <property type="component" value="Unassembled WGS sequence"/>
</dbReference>
<feature type="chain" id="PRO_5016747422" evidence="1">
    <location>
        <begin position="19"/>
        <end position="811"/>
    </location>
</feature>
<dbReference type="EMBL" id="FTMF01000008">
    <property type="protein sequence ID" value="SIQ78982.1"/>
    <property type="molecule type" value="Genomic_DNA"/>
</dbReference>
<dbReference type="InterPro" id="IPR013431">
    <property type="entry name" value="Delta_60_rpt"/>
</dbReference>
<evidence type="ECO:0000313" key="5">
    <source>
        <dbReference type="Proteomes" id="UP000255231"/>
    </source>
</evidence>
<evidence type="ECO:0000313" key="2">
    <source>
        <dbReference type="EMBL" id="SIQ78982.1"/>
    </source>
</evidence>
<dbReference type="GeneID" id="303672536"/>
<dbReference type="KEGG" id="cil:EG358_02395"/>
<name>A0A381F741_9FLAO</name>
<feature type="signal peptide" evidence="1">
    <location>
        <begin position="1"/>
        <end position="18"/>
    </location>
</feature>
<reference evidence="3 5" key="2">
    <citation type="submission" date="2018-06" db="EMBL/GenBank/DDBJ databases">
        <authorList>
            <consortium name="Pathogen Informatics"/>
            <person name="Doyle S."/>
        </authorList>
    </citation>
    <scope>NUCLEOTIDE SEQUENCE [LARGE SCALE GENOMIC DNA]</scope>
    <source>
        <strain evidence="3 5">NCTC13560</strain>
    </source>
</reference>
<reference evidence="2 4" key="1">
    <citation type="submission" date="2017-01" db="EMBL/GenBank/DDBJ databases">
        <authorList>
            <person name="Varghese N."/>
            <person name="Submissions S."/>
        </authorList>
    </citation>
    <scope>NUCLEOTIDE SEQUENCE [LARGE SCALE GENOMIC DNA]</scope>
    <source>
        <strain evidence="2 4">ATCC 27950</strain>
    </source>
</reference>
<evidence type="ECO:0000256" key="1">
    <source>
        <dbReference type="SAM" id="SignalP"/>
    </source>
</evidence>
<dbReference type="EMBL" id="UFVS01000001">
    <property type="protein sequence ID" value="SUX42264.1"/>
    <property type="molecule type" value="Genomic_DNA"/>
</dbReference>
<keyword evidence="4" id="KW-1185">Reference proteome</keyword>
<organism evidence="3 5">
    <name type="scientific">Chryseobacterium indoltheticum</name>
    <dbReference type="NCBI Taxonomy" id="254"/>
    <lineage>
        <taxon>Bacteria</taxon>
        <taxon>Pseudomonadati</taxon>
        <taxon>Bacteroidota</taxon>
        <taxon>Flavobacteriia</taxon>
        <taxon>Flavobacteriales</taxon>
        <taxon>Weeksellaceae</taxon>
        <taxon>Chryseobacterium group</taxon>
        <taxon>Chryseobacterium</taxon>
    </lineage>
</organism>
<proteinExistence type="predicted"/>
<protein>
    <submittedName>
        <fullName evidence="2 3">Delta-60 repeat domain</fullName>
    </submittedName>
</protein>
<dbReference type="Proteomes" id="UP000185725">
    <property type="component" value="Unassembled WGS sequence"/>
</dbReference>
<evidence type="ECO:0000313" key="3">
    <source>
        <dbReference type="EMBL" id="SUX42264.1"/>
    </source>
</evidence>
<dbReference type="Pfam" id="PF17164">
    <property type="entry name" value="DUF5122"/>
    <property type="match status" value="4"/>
</dbReference>
<dbReference type="RefSeq" id="WP_076561291.1">
    <property type="nucleotide sequence ID" value="NZ_CP033929.1"/>
</dbReference>